<name>A0A0C9VZC9_9AGAM</name>
<dbReference type="InterPro" id="IPR053039">
    <property type="entry name" value="Polarity_Bud-Selection_Reg"/>
</dbReference>
<dbReference type="Gene3D" id="2.30.30.40">
    <property type="entry name" value="SH3 Domains"/>
    <property type="match status" value="1"/>
</dbReference>
<feature type="domain" description="SH3" evidence="4">
    <location>
        <begin position="96"/>
        <end position="160"/>
    </location>
</feature>
<sequence length="186" mass="21042">MAVVYSHLIHPGFPLHRYSLLVVAPESLSFLGHILLLFLISKPYNFGSTSSLHASQAISSNFALLRWINIRCNHRNNPNARHLNAKTRSSSLSIPSESINFDSVYPFHSFAATVEGQPSIVKGDNLFLMDNTNSYWWLVRVLKTQDVGYIPAENIEAPFERLGHDYLLARPCHSAGTARRRRTRPK</sequence>
<evidence type="ECO:0000256" key="3">
    <source>
        <dbReference type="SAM" id="Phobius"/>
    </source>
</evidence>
<dbReference type="SUPFAM" id="SSF50044">
    <property type="entry name" value="SH3-domain"/>
    <property type="match status" value="1"/>
</dbReference>
<dbReference type="GO" id="GO:0030950">
    <property type="term" value="P:establishment or maintenance of actin cytoskeleton polarity"/>
    <property type="evidence" value="ECO:0007669"/>
    <property type="project" value="TreeGrafter"/>
</dbReference>
<evidence type="ECO:0000313" key="5">
    <source>
        <dbReference type="EMBL" id="KIJ58843.1"/>
    </source>
</evidence>
<accession>A0A0C9VZC9</accession>
<keyword evidence="3" id="KW-0812">Transmembrane</keyword>
<dbReference type="Pfam" id="PF00018">
    <property type="entry name" value="SH3_1"/>
    <property type="match status" value="1"/>
</dbReference>
<dbReference type="HOGENOM" id="CLU_1454608_0_0_1"/>
<gene>
    <name evidence="5" type="ORF">HYDPIDRAFT_119091</name>
</gene>
<keyword evidence="1 2" id="KW-0728">SH3 domain</keyword>
<evidence type="ECO:0000313" key="6">
    <source>
        <dbReference type="Proteomes" id="UP000053820"/>
    </source>
</evidence>
<dbReference type="EMBL" id="KN839908">
    <property type="protein sequence ID" value="KIJ58843.1"/>
    <property type="molecule type" value="Genomic_DNA"/>
</dbReference>
<dbReference type="GO" id="GO:0008104">
    <property type="term" value="P:intracellular protein localization"/>
    <property type="evidence" value="ECO:0007669"/>
    <property type="project" value="TreeGrafter"/>
</dbReference>
<keyword evidence="3" id="KW-1133">Transmembrane helix</keyword>
<dbReference type="PANTHER" id="PTHR47775">
    <property type="entry name" value="BUD SITE SELECTION PROTEIN 14"/>
    <property type="match status" value="1"/>
</dbReference>
<dbReference type="PROSITE" id="PS50002">
    <property type="entry name" value="SH3"/>
    <property type="match status" value="1"/>
</dbReference>
<dbReference type="InterPro" id="IPR001452">
    <property type="entry name" value="SH3_domain"/>
</dbReference>
<keyword evidence="6" id="KW-1185">Reference proteome</keyword>
<dbReference type="InterPro" id="IPR036028">
    <property type="entry name" value="SH3-like_dom_sf"/>
</dbReference>
<reference evidence="5 6" key="1">
    <citation type="submission" date="2014-04" db="EMBL/GenBank/DDBJ databases">
        <title>Evolutionary Origins and Diversification of the Mycorrhizal Mutualists.</title>
        <authorList>
            <consortium name="DOE Joint Genome Institute"/>
            <consortium name="Mycorrhizal Genomics Consortium"/>
            <person name="Kohler A."/>
            <person name="Kuo A."/>
            <person name="Nagy L.G."/>
            <person name="Floudas D."/>
            <person name="Copeland A."/>
            <person name="Barry K.W."/>
            <person name="Cichocki N."/>
            <person name="Veneault-Fourrey C."/>
            <person name="LaButti K."/>
            <person name="Lindquist E.A."/>
            <person name="Lipzen A."/>
            <person name="Lundell T."/>
            <person name="Morin E."/>
            <person name="Murat C."/>
            <person name="Riley R."/>
            <person name="Ohm R."/>
            <person name="Sun H."/>
            <person name="Tunlid A."/>
            <person name="Henrissat B."/>
            <person name="Grigoriev I.V."/>
            <person name="Hibbett D.S."/>
            <person name="Martin F."/>
        </authorList>
    </citation>
    <scope>NUCLEOTIDE SEQUENCE [LARGE SCALE GENOMIC DNA]</scope>
    <source>
        <strain evidence="5 6">MD-312</strain>
    </source>
</reference>
<proteinExistence type="predicted"/>
<dbReference type="AlphaFoldDB" id="A0A0C9VZC9"/>
<evidence type="ECO:0000259" key="4">
    <source>
        <dbReference type="PROSITE" id="PS50002"/>
    </source>
</evidence>
<dbReference type="Proteomes" id="UP000053820">
    <property type="component" value="Unassembled WGS sequence"/>
</dbReference>
<dbReference type="GO" id="GO:0051286">
    <property type="term" value="C:cell tip"/>
    <property type="evidence" value="ECO:0007669"/>
    <property type="project" value="TreeGrafter"/>
</dbReference>
<dbReference type="OrthoDB" id="196165at2759"/>
<feature type="transmembrane region" description="Helical" evidence="3">
    <location>
        <begin position="20"/>
        <end position="40"/>
    </location>
</feature>
<evidence type="ECO:0000256" key="1">
    <source>
        <dbReference type="ARBA" id="ARBA00022443"/>
    </source>
</evidence>
<dbReference type="PANTHER" id="PTHR47775:SF1">
    <property type="entry name" value="BUD SITE SELECTION PROTEIN 14"/>
    <property type="match status" value="1"/>
</dbReference>
<organism evidence="5 6">
    <name type="scientific">Hydnomerulius pinastri MD-312</name>
    <dbReference type="NCBI Taxonomy" id="994086"/>
    <lineage>
        <taxon>Eukaryota</taxon>
        <taxon>Fungi</taxon>
        <taxon>Dikarya</taxon>
        <taxon>Basidiomycota</taxon>
        <taxon>Agaricomycotina</taxon>
        <taxon>Agaricomycetes</taxon>
        <taxon>Agaricomycetidae</taxon>
        <taxon>Boletales</taxon>
        <taxon>Boletales incertae sedis</taxon>
        <taxon>Leucogyrophana</taxon>
    </lineage>
</organism>
<dbReference type="GO" id="GO:0015630">
    <property type="term" value="C:microtubule cytoskeleton"/>
    <property type="evidence" value="ECO:0007669"/>
    <property type="project" value="TreeGrafter"/>
</dbReference>
<keyword evidence="3" id="KW-0472">Membrane</keyword>
<protein>
    <recommendedName>
        <fullName evidence="4">SH3 domain-containing protein</fullName>
    </recommendedName>
</protein>
<evidence type="ECO:0000256" key="2">
    <source>
        <dbReference type="PROSITE-ProRule" id="PRU00192"/>
    </source>
</evidence>